<organism evidence="3 4">
    <name type="scientific">Calderihabitans maritimus</name>
    <dbReference type="NCBI Taxonomy" id="1246530"/>
    <lineage>
        <taxon>Bacteria</taxon>
        <taxon>Bacillati</taxon>
        <taxon>Bacillota</taxon>
        <taxon>Clostridia</taxon>
        <taxon>Neomoorellales</taxon>
        <taxon>Calderihabitantaceae</taxon>
        <taxon>Calderihabitans</taxon>
    </lineage>
</organism>
<comment type="caution">
    <text evidence="3">The sequence shown here is derived from an EMBL/GenBank/DDBJ whole genome shotgun (WGS) entry which is preliminary data.</text>
</comment>
<protein>
    <submittedName>
        <fullName evidence="3">Periplasmic binding protein</fullName>
    </submittedName>
</protein>
<dbReference type="SUPFAM" id="SSF53807">
    <property type="entry name" value="Helical backbone' metal receptor"/>
    <property type="match status" value="1"/>
</dbReference>
<evidence type="ECO:0000313" key="3">
    <source>
        <dbReference type="EMBL" id="GAW92205.1"/>
    </source>
</evidence>
<dbReference type="PROSITE" id="PS50983">
    <property type="entry name" value="FE_B12_PBP"/>
    <property type="match status" value="1"/>
</dbReference>
<dbReference type="Gene3D" id="3.40.50.1980">
    <property type="entry name" value="Nitrogenase molybdenum iron protein domain"/>
    <property type="match status" value="2"/>
</dbReference>
<dbReference type="RefSeq" id="WP_088553611.1">
    <property type="nucleotide sequence ID" value="NZ_BDGJ01000060.1"/>
</dbReference>
<keyword evidence="4" id="KW-1185">Reference proteome</keyword>
<dbReference type="Proteomes" id="UP000197032">
    <property type="component" value="Unassembled WGS sequence"/>
</dbReference>
<gene>
    <name evidence="3" type="ORF">KKC1_13630</name>
</gene>
<reference evidence="4" key="1">
    <citation type="journal article" date="2017" name="Appl. Environ. Microbiol.">
        <title>Genomic analysis of Calderihabitans maritimus KKC1, a thermophilic hydrogenogenic carboxydotrophic bacterium isolated from marine sediment.</title>
        <authorList>
            <person name="Omae K."/>
            <person name="Yoneda Y."/>
            <person name="Fukuyama Y."/>
            <person name="Yoshida T."/>
            <person name="Sako Y."/>
        </authorList>
    </citation>
    <scope>NUCLEOTIDE SEQUENCE [LARGE SCALE GENOMIC DNA]</scope>
    <source>
        <strain evidence="4">KKC1</strain>
    </source>
</reference>
<dbReference type="Pfam" id="PF01497">
    <property type="entry name" value="Peripla_BP_2"/>
    <property type="match status" value="1"/>
</dbReference>
<feature type="domain" description="Fe/B12 periplasmic-binding" evidence="2">
    <location>
        <begin position="57"/>
        <end position="328"/>
    </location>
</feature>
<dbReference type="PANTHER" id="PTHR30535:SF34">
    <property type="entry name" value="MOLYBDATE-BINDING PROTEIN MOLA"/>
    <property type="match status" value="1"/>
</dbReference>
<dbReference type="PROSITE" id="PS51257">
    <property type="entry name" value="PROKAR_LIPOPROTEIN"/>
    <property type="match status" value="1"/>
</dbReference>
<comment type="similarity">
    <text evidence="1">Belongs to the bacterial solute-binding protein 8 family.</text>
</comment>
<dbReference type="InterPro" id="IPR002491">
    <property type="entry name" value="ABC_transptr_periplasmic_BD"/>
</dbReference>
<evidence type="ECO:0000313" key="4">
    <source>
        <dbReference type="Proteomes" id="UP000197032"/>
    </source>
</evidence>
<evidence type="ECO:0000259" key="2">
    <source>
        <dbReference type="PROSITE" id="PS50983"/>
    </source>
</evidence>
<dbReference type="InterPro" id="IPR050902">
    <property type="entry name" value="ABC_Transporter_SBP"/>
</dbReference>
<name>A0A1Z5HSA1_9FIRM</name>
<evidence type="ECO:0000256" key="1">
    <source>
        <dbReference type="ARBA" id="ARBA00008814"/>
    </source>
</evidence>
<dbReference type="OrthoDB" id="9787830at2"/>
<accession>A0A1Z5HSA1</accession>
<dbReference type="PANTHER" id="PTHR30535">
    <property type="entry name" value="VITAMIN B12-BINDING PROTEIN"/>
    <property type="match status" value="1"/>
</dbReference>
<proteinExistence type="inferred from homology"/>
<sequence length="359" mass="40839">MKGQKIVPLIMLALIFILLASFSFSCAPVEEEEASSKIVTITDSAGRTVEIPQPLERIVVLSSDHAVALKCIGVSPNEVVGISKYIADDEPILPEISKKPQVGSSFEPNLEKIVELKPQVVFTYVKWPDPEKLERKLPDEIKVVRLDLYNPETMEREIKLLGRIFGKEKEAEEYAEFWFSKIRAIEEKVKDLKEEERVRVYYEHGSKPYHTCSQGSGYHQLIEMVGGINIARGLVGGYPEVDPEWVIQQNPDVIVRDLYKHSGFGNPDLQPLQEATESLKERPGFGEIKAVKEGRVYTFAHSLWGGAFKNIGACFLAKVFYPELFKDLDLEEYLREHLEKYLGVEYEKVKGAFIYPELK</sequence>
<dbReference type="AlphaFoldDB" id="A0A1Z5HSA1"/>
<dbReference type="EMBL" id="BDGJ01000060">
    <property type="protein sequence ID" value="GAW92205.1"/>
    <property type="molecule type" value="Genomic_DNA"/>
</dbReference>